<accession>B4VW65</accession>
<dbReference type="EMBL" id="DS989855">
    <property type="protein sequence ID" value="EDX74061.1"/>
    <property type="molecule type" value="Genomic_DNA"/>
</dbReference>
<feature type="region of interest" description="Disordered" evidence="1">
    <location>
        <begin position="32"/>
        <end position="54"/>
    </location>
</feature>
<protein>
    <submittedName>
        <fullName evidence="2">Uncharacterized protein</fullName>
    </submittedName>
</protein>
<name>B4VW65_9CYAN</name>
<proteinExistence type="predicted"/>
<evidence type="ECO:0000313" key="2">
    <source>
        <dbReference type="EMBL" id="EDX74061.1"/>
    </source>
</evidence>
<evidence type="ECO:0000313" key="3">
    <source>
        <dbReference type="Proteomes" id="UP000003835"/>
    </source>
</evidence>
<keyword evidence="3" id="KW-1185">Reference proteome</keyword>
<sequence>MPSFDVATSCYYSDVPSANGILTWVMNQLNDKTRGDREIHPPESPHPTQHPEID</sequence>
<evidence type="ECO:0000256" key="1">
    <source>
        <dbReference type="SAM" id="MobiDB-lite"/>
    </source>
</evidence>
<dbReference type="Proteomes" id="UP000003835">
    <property type="component" value="Unassembled WGS sequence"/>
</dbReference>
<reference evidence="2 3" key="1">
    <citation type="submission" date="2008-07" db="EMBL/GenBank/DDBJ databases">
        <authorList>
            <person name="Tandeau de Marsac N."/>
            <person name="Ferriera S."/>
            <person name="Johnson J."/>
            <person name="Kravitz S."/>
            <person name="Beeson K."/>
            <person name="Sutton G."/>
            <person name="Rogers Y.-H."/>
            <person name="Friedman R."/>
            <person name="Frazier M."/>
            <person name="Venter J.C."/>
        </authorList>
    </citation>
    <scope>NUCLEOTIDE SEQUENCE [LARGE SCALE GENOMIC DNA]</scope>
    <source>
        <strain evidence="2 3">PCC 7420</strain>
    </source>
</reference>
<gene>
    <name evidence="2" type="ORF">MC7420_5941</name>
</gene>
<dbReference type="AlphaFoldDB" id="B4VW65"/>
<organism evidence="2 3">
    <name type="scientific">Coleofasciculus chthonoplastes PCC 7420</name>
    <dbReference type="NCBI Taxonomy" id="118168"/>
    <lineage>
        <taxon>Bacteria</taxon>
        <taxon>Bacillati</taxon>
        <taxon>Cyanobacteriota</taxon>
        <taxon>Cyanophyceae</taxon>
        <taxon>Coleofasciculales</taxon>
        <taxon>Coleofasciculaceae</taxon>
        <taxon>Coleofasciculus</taxon>
    </lineage>
</organism>
<dbReference type="HOGENOM" id="CLU_3042303_0_0_3"/>